<feature type="domain" description="Transglycosylase SLT" evidence="1">
    <location>
        <begin position="82"/>
        <end position="178"/>
    </location>
</feature>
<dbReference type="Gene3D" id="1.10.530.10">
    <property type="match status" value="1"/>
</dbReference>
<dbReference type="SUPFAM" id="SSF53955">
    <property type="entry name" value="Lysozyme-like"/>
    <property type="match status" value="1"/>
</dbReference>
<evidence type="ECO:0008006" key="4">
    <source>
        <dbReference type="Google" id="ProtNLM"/>
    </source>
</evidence>
<dbReference type="EMBL" id="UOEY01000137">
    <property type="protein sequence ID" value="VAW41840.1"/>
    <property type="molecule type" value="Genomic_DNA"/>
</dbReference>
<dbReference type="InterPro" id="IPR025392">
    <property type="entry name" value="DUF4124"/>
</dbReference>
<evidence type="ECO:0000259" key="1">
    <source>
        <dbReference type="Pfam" id="PF01464"/>
    </source>
</evidence>
<proteinExistence type="predicted"/>
<dbReference type="Pfam" id="PF13511">
    <property type="entry name" value="DUF4124"/>
    <property type="match status" value="1"/>
</dbReference>
<dbReference type="Pfam" id="PF01464">
    <property type="entry name" value="SLT"/>
    <property type="match status" value="1"/>
</dbReference>
<evidence type="ECO:0000313" key="3">
    <source>
        <dbReference type="EMBL" id="VAW41840.1"/>
    </source>
</evidence>
<dbReference type="PANTHER" id="PTHR37423:SF2">
    <property type="entry name" value="MEMBRANE-BOUND LYTIC MUREIN TRANSGLYCOSYLASE C"/>
    <property type="match status" value="1"/>
</dbReference>
<dbReference type="PANTHER" id="PTHR37423">
    <property type="entry name" value="SOLUBLE LYTIC MUREIN TRANSGLYCOSYLASE-RELATED"/>
    <property type="match status" value="1"/>
</dbReference>
<feature type="domain" description="DUF4124" evidence="2">
    <location>
        <begin position="14"/>
        <end position="60"/>
    </location>
</feature>
<sequence length="221" mass="24898">MALSIRHIVILLFALLLPIEVWGGIYVYVDEQGGSHYTNVPADQRYHPLQQRKINDVPWPPQFTGKASRGLNPAAANYDHHIRRAALSYSIDPLLLKAIIQTESDFNQYAVSRNGAQGLMQLMPKTARDMRVRNPFDAAQNIDGGARYLKSLLNNYRGDLVRTLAAYNAGPGRISKNGPLPKIPETIAYVKRVIHLYRLYQRRTAESRGGNISVHKLIKIN</sequence>
<evidence type="ECO:0000259" key="2">
    <source>
        <dbReference type="Pfam" id="PF13511"/>
    </source>
</evidence>
<accession>A0A3B0VMX8</accession>
<dbReference type="CDD" id="cd00254">
    <property type="entry name" value="LT-like"/>
    <property type="match status" value="1"/>
</dbReference>
<organism evidence="3">
    <name type="scientific">hydrothermal vent metagenome</name>
    <dbReference type="NCBI Taxonomy" id="652676"/>
    <lineage>
        <taxon>unclassified sequences</taxon>
        <taxon>metagenomes</taxon>
        <taxon>ecological metagenomes</taxon>
    </lineage>
</organism>
<gene>
    <name evidence="3" type="ORF">MNBD_DELTA04-1073</name>
</gene>
<dbReference type="AlphaFoldDB" id="A0A3B0VMX8"/>
<reference evidence="3" key="1">
    <citation type="submission" date="2018-06" db="EMBL/GenBank/DDBJ databases">
        <authorList>
            <person name="Zhirakovskaya E."/>
        </authorList>
    </citation>
    <scope>NUCLEOTIDE SEQUENCE</scope>
</reference>
<name>A0A3B0VMX8_9ZZZZ</name>
<protein>
    <recommendedName>
        <fullName evidence="4">Membrane-bound lytic murein transglycosylase D</fullName>
    </recommendedName>
</protein>
<dbReference type="InterPro" id="IPR008258">
    <property type="entry name" value="Transglycosylase_SLT_dom_1"/>
</dbReference>
<dbReference type="InterPro" id="IPR023346">
    <property type="entry name" value="Lysozyme-like_dom_sf"/>
</dbReference>